<keyword evidence="2" id="KW-1185">Reference proteome</keyword>
<reference evidence="1 2" key="1">
    <citation type="submission" date="2019-10" db="EMBL/GenBank/DDBJ databases">
        <title>Taxonomy of Antarctic Massilia spp.: description of Massilia rubra sp. nov., Massilia aquatica sp. nov., Massilia mucilaginosa sp. nov., Massilia frigida sp. nov. isolated from streams, lakes and regoliths.</title>
        <authorList>
            <person name="Holochova P."/>
            <person name="Sedlacek I."/>
            <person name="Kralova S."/>
            <person name="Maslanova I."/>
            <person name="Busse H.-J."/>
            <person name="Stankova E."/>
            <person name="Vrbovska V."/>
            <person name="Kovarovic V."/>
            <person name="Bartak M."/>
            <person name="Svec P."/>
            <person name="Pantucek R."/>
        </authorList>
    </citation>
    <scope>NUCLEOTIDE SEQUENCE [LARGE SCALE GENOMIC DNA]</scope>
    <source>
        <strain evidence="1 2">CCM 8733</strain>
    </source>
</reference>
<evidence type="ECO:0000313" key="1">
    <source>
        <dbReference type="EMBL" id="NHZ91862.1"/>
    </source>
</evidence>
<evidence type="ECO:0000313" key="2">
    <source>
        <dbReference type="Proteomes" id="UP000609726"/>
    </source>
</evidence>
<dbReference type="Proteomes" id="UP000609726">
    <property type="component" value="Unassembled WGS sequence"/>
</dbReference>
<comment type="caution">
    <text evidence="1">The sequence shown here is derived from an EMBL/GenBank/DDBJ whole genome shotgun (WGS) entry which is preliminary data.</text>
</comment>
<dbReference type="Gene3D" id="2.30.110.50">
    <property type="match status" value="1"/>
</dbReference>
<protein>
    <submittedName>
        <fullName evidence="1">Uncharacterized protein</fullName>
    </submittedName>
</protein>
<sequence length="123" mass="13788">MSEAPNTLRDLISDRQHDRLLRLSFPHDDGPAAQLLVNAIEASEGLSRPFDYIVELLSDEPNIPLKSVQGKMLCVQLVRKDGSMRYFTGLVFGFSLKTVDGGVSYYEARLGPWYNVTIQPLCN</sequence>
<dbReference type="RefSeq" id="WP_166880320.1">
    <property type="nucleotide sequence ID" value="NZ_WHJH01000036.1"/>
</dbReference>
<dbReference type="EMBL" id="WHJH01000036">
    <property type="protein sequence ID" value="NHZ91862.1"/>
    <property type="molecule type" value="Genomic_DNA"/>
</dbReference>
<accession>A0ABX0NYC7</accession>
<organism evidence="1 2">
    <name type="scientific">Massilia mucilaginosa</name>
    <dbReference type="NCBI Taxonomy" id="2609282"/>
    <lineage>
        <taxon>Bacteria</taxon>
        <taxon>Pseudomonadati</taxon>
        <taxon>Pseudomonadota</taxon>
        <taxon>Betaproteobacteria</taxon>
        <taxon>Burkholderiales</taxon>
        <taxon>Oxalobacteraceae</taxon>
        <taxon>Telluria group</taxon>
        <taxon>Massilia</taxon>
    </lineage>
</organism>
<gene>
    <name evidence="1" type="ORF">F2P45_23060</name>
</gene>
<dbReference type="Pfam" id="PF05954">
    <property type="entry name" value="Phage_GPD"/>
    <property type="match status" value="1"/>
</dbReference>
<dbReference type="SUPFAM" id="SSF69279">
    <property type="entry name" value="Phage tail proteins"/>
    <property type="match status" value="1"/>
</dbReference>
<proteinExistence type="predicted"/>
<name>A0ABX0NYC7_9BURK</name>